<dbReference type="AlphaFoldDB" id="A0A0L6CQS3"/>
<dbReference type="EMBL" id="LGVV01000069">
    <property type="protein sequence ID" value="KNX40102.1"/>
    <property type="molecule type" value="Genomic_DNA"/>
</dbReference>
<accession>A0A0L6CQS3</accession>
<gene>
    <name evidence="1" type="ORF">ROTO_33550</name>
</gene>
<dbReference type="Proteomes" id="UP000037046">
    <property type="component" value="Unassembled WGS sequence"/>
</dbReference>
<evidence type="ECO:0000313" key="2">
    <source>
        <dbReference type="Proteomes" id="UP000037046"/>
    </source>
</evidence>
<evidence type="ECO:0000313" key="1">
    <source>
        <dbReference type="EMBL" id="KNX40102.1"/>
    </source>
</evidence>
<organism evidence="1 2">
    <name type="scientific">Roseovarius tolerans</name>
    <dbReference type="NCBI Taxonomy" id="74031"/>
    <lineage>
        <taxon>Bacteria</taxon>
        <taxon>Pseudomonadati</taxon>
        <taxon>Pseudomonadota</taxon>
        <taxon>Alphaproteobacteria</taxon>
        <taxon>Rhodobacterales</taxon>
        <taxon>Roseobacteraceae</taxon>
        <taxon>Roseovarius</taxon>
    </lineage>
</organism>
<name>A0A0L6CQS3_9RHOB</name>
<comment type="caution">
    <text evidence="1">The sequence shown here is derived from an EMBL/GenBank/DDBJ whole genome shotgun (WGS) entry which is preliminary data.</text>
</comment>
<protein>
    <submittedName>
        <fullName evidence="1">Uncharacterized protein</fullName>
    </submittedName>
</protein>
<keyword evidence="2" id="KW-1185">Reference proteome</keyword>
<dbReference type="PATRIC" id="fig|74031.6.peg.3429"/>
<reference evidence="2" key="1">
    <citation type="submission" date="2015-07" db="EMBL/GenBank/DDBJ databases">
        <title>Draft Genome Sequence of Roseovarius tolerans EL-164, a producer of N-Acylated Alanine Methyl Esters (NAMEs).</title>
        <authorList>
            <person name="Voget S."/>
            <person name="Bruns H."/>
            <person name="Wagner-Doebler I."/>
            <person name="Schulz S."/>
            <person name="Daniel R."/>
        </authorList>
    </citation>
    <scope>NUCLEOTIDE SEQUENCE [LARGE SCALE GENOMIC DNA]</scope>
    <source>
        <strain evidence="2">EL-164</strain>
    </source>
</reference>
<proteinExistence type="predicted"/>
<sequence>MSRLRFPTMRTPTPHPATVQPTRQEALLIQAVARQQLTLMAEPTEIPTPAATVVLAPAAQAPVVPAKVDPAAQAEAAMLVRPATEPEPTGPVDPVRKPRLVMAAAAMVHPAMPETAPVPMARAEAQASAVRARSVRQLPVAVAMVHPAMLETAPVPMVLAVVRASVAQVLSVRQLPVVAAQVPRATLVTARRPTAKAVAKAQVAMVQRARAVSRLGPVPQERSVQLETAVLAMPVTVRLVRPVMVPKAPVVPAEPGLQPPTR</sequence>